<keyword evidence="7 13" id="KW-1133">Transmembrane helix</keyword>
<evidence type="ECO:0000256" key="10">
    <source>
        <dbReference type="ARBA" id="ARBA00023310"/>
    </source>
</evidence>
<keyword evidence="17" id="KW-1185">Reference proteome</keyword>
<keyword evidence="15" id="KW-0175">Coiled coil</keyword>
<protein>
    <recommendedName>
        <fullName evidence="13">ATP synthase subunit b</fullName>
    </recommendedName>
    <alternativeName>
        <fullName evidence="13">ATP synthase F(0) sector subunit b</fullName>
    </alternativeName>
    <alternativeName>
        <fullName evidence="13">ATPase subunit I</fullName>
    </alternativeName>
    <alternativeName>
        <fullName evidence="13">F-type ATPase subunit b</fullName>
        <shortName evidence="13">F-ATPase subunit b</shortName>
    </alternativeName>
</protein>
<comment type="similarity">
    <text evidence="1 13 14">Belongs to the ATPase B chain family.</text>
</comment>
<evidence type="ECO:0000256" key="7">
    <source>
        <dbReference type="ARBA" id="ARBA00022989"/>
    </source>
</evidence>
<dbReference type="STRING" id="467210.HMPREF1866_00993"/>
<dbReference type="GO" id="GO:0005886">
    <property type="term" value="C:plasma membrane"/>
    <property type="evidence" value="ECO:0007669"/>
    <property type="project" value="UniProtKB-SubCell"/>
</dbReference>
<dbReference type="Pfam" id="PF00430">
    <property type="entry name" value="ATP-synt_B"/>
    <property type="match status" value="1"/>
</dbReference>
<evidence type="ECO:0000256" key="9">
    <source>
        <dbReference type="ARBA" id="ARBA00023136"/>
    </source>
</evidence>
<keyword evidence="8 13" id="KW-0406">Ion transport</keyword>
<dbReference type="PANTHER" id="PTHR33445:SF1">
    <property type="entry name" value="ATP SYNTHASE SUBUNIT B"/>
    <property type="match status" value="1"/>
</dbReference>
<evidence type="ECO:0000313" key="17">
    <source>
        <dbReference type="Proteomes" id="UP000070394"/>
    </source>
</evidence>
<dbReference type="GO" id="GO:0046933">
    <property type="term" value="F:proton-transporting ATP synthase activity, rotational mechanism"/>
    <property type="evidence" value="ECO:0007669"/>
    <property type="project" value="UniProtKB-UniRule"/>
</dbReference>
<dbReference type="RefSeq" id="WP_060930864.1">
    <property type="nucleotide sequence ID" value="NZ_KQ959797.1"/>
</dbReference>
<dbReference type="PANTHER" id="PTHR33445">
    <property type="entry name" value="ATP SYNTHASE SUBUNIT B', CHLOROPLASTIC"/>
    <property type="match status" value="1"/>
</dbReference>
<dbReference type="GO" id="GO:0012505">
    <property type="term" value="C:endomembrane system"/>
    <property type="evidence" value="ECO:0007669"/>
    <property type="project" value="UniProtKB-SubCell"/>
</dbReference>
<keyword evidence="9 13" id="KW-0472">Membrane</keyword>
<comment type="subcellular location">
    <subcellularLocation>
        <location evidence="13">Cell membrane</location>
        <topology evidence="13">Single-pass membrane protein</topology>
    </subcellularLocation>
    <subcellularLocation>
        <location evidence="12">Endomembrane system</location>
        <topology evidence="12">Single-pass membrane protein</topology>
    </subcellularLocation>
</comment>
<evidence type="ECO:0000256" key="1">
    <source>
        <dbReference type="ARBA" id="ARBA00005513"/>
    </source>
</evidence>
<dbReference type="GO" id="GO:0045259">
    <property type="term" value="C:proton-transporting ATP synthase complex"/>
    <property type="evidence" value="ECO:0007669"/>
    <property type="project" value="UniProtKB-KW"/>
</dbReference>
<dbReference type="OrthoDB" id="1766706at2"/>
<keyword evidence="3 13" id="KW-1003">Cell membrane</keyword>
<comment type="function">
    <text evidence="13">Component of the F(0) channel, it forms part of the peripheral stalk, linking F(1) to F(0).</text>
</comment>
<evidence type="ECO:0000256" key="4">
    <source>
        <dbReference type="ARBA" id="ARBA00022547"/>
    </source>
</evidence>
<keyword evidence="10 13" id="KW-0066">ATP synthesis</keyword>
<proteinExistence type="inferred from homology"/>
<evidence type="ECO:0000256" key="8">
    <source>
        <dbReference type="ARBA" id="ARBA00023065"/>
    </source>
</evidence>
<name>A0A133ZUQ5_9FIRM</name>
<evidence type="ECO:0000256" key="11">
    <source>
        <dbReference type="ARBA" id="ARBA00025198"/>
    </source>
</evidence>
<gene>
    <name evidence="13" type="primary">atpF</name>
    <name evidence="16" type="ORF">HMPREF1866_00993</name>
</gene>
<dbReference type="InterPro" id="IPR005864">
    <property type="entry name" value="ATP_synth_F0_bsu_bac"/>
</dbReference>
<evidence type="ECO:0000256" key="3">
    <source>
        <dbReference type="ARBA" id="ARBA00022475"/>
    </source>
</evidence>
<sequence length="171" mass="19219">MERLIGFDPQLLADSAITGFAVLFLFFILSYLLFNPAKDMLKKRRERVAGDLDSAKEAKAQAEALKAEYEEKLAGFKKQADAILEDARKRAKDRENEIIEEARAEAMRITDRANNEIELAKKKAMEEVKSNIVDVASIIASKAVNSAMNVEVQDRLVEETLKEIGDGTWQN</sequence>
<keyword evidence="5 13" id="KW-0812">Transmembrane</keyword>
<reference evidence="17" key="1">
    <citation type="submission" date="2016-01" db="EMBL/GenBank/DDBJ databases">
        <authorList>
            <person name="Mitreva M."/>
            <person name="Pepin K.H."/>
            <person name="Mihindukulasuriya K.A."/>
            <person name="Fulton R."/>
            <person name="Fronick C."/>
            <person name="O'Laughlin M."/>
            <person name="Miner T."/>
            <person name="Herter B."/>
            <person name="Rosa B.A."/>
            <person name="Cordes M."/>
            <person name="Tomlinson C."/>
            <person name="Wollam A."/>
            <person name="Palsikar V.B."/>
            <person name="Mardis E.R."/>
            <person name="Wilson R.K."/>
        </authorList>
    </citation>
    <scope>NUCLEOTIDE SEQUENCE [LARGE SCALE GENOMIC DNA]</scope>
    <source>
        <strain evidence="17">DNF00896</strain>
    </source>
</reference>
<comment type="subunit">
    <text evidence="13">F-type ATPases have 2 components, F(1) - the catalytic core - and F(0) - the membrane proton channel. F(1) has five subunits: alpha(3), beta(3), gamma(1), delta(1), epsilon(1). F(0) has three main subunits: a(1), b(2) and c(10-14). The alpha and beta chains form an alternating ring which encloses part of the gamma chain. F(1) is attached to F(0) by a central stalk formed by the gamma and epsilon chains, while a peripheral stalk is formed by the delta and b chains.</text>
</comment>
<dbReference type="HAMAP" id="MF_01398">
    <property type="entry name" value="ATP_synth_b_bprime"/>
    <property type="match status" value="1"/>
</dbReference>
<evidence type="ECO:0000256" key="5">
    <source>
        <dbReference type="ARBA" id="ARBA00022692"/>
    </source>
</evidence>
<feature type="transmembrane region" description="Helical" evidence="13">
    <location>
        <begin position="12"/>
        <end position="34"/>
    </location>
</feature>
<evidence type="ECO:0000313" key="16">
    <source>
        <dbReference type="EMBL" id="KXB59177.1"/>
    </source>
</evidence>
<keyword evidence="2 13" id="KW-0813">Transport</keyword>
<accession>A0A133ZUQ5</accession>
<dbReference type="Gene3D" id="6.10.250.1580">
    <property type="match status" value="1"/>
</dbReference>
<dbReference type="AlphaFoldDB" id="A0A133ZUQ5"/>
<dbReference type="EMBL" id="LSDA01000037">
    <property type="protein sequence ID" value="KXB59177.1"/>
    <property type="molecule type" value="Genomic_DNA"/>
</dbReference>
<organism evidence="16 17">
    <name type="scientific">Lachnoanaerobaculum saburreum</name>
    <dbReference type="NCBI Taxonomy" id="467210"/>
    <lineage>
        <taxon>Bacteria</taxon>
        <taxon>Bacillati</taxon>
        <taxon>Bacillota</taxon>
        <taxon>Clostridia</taxon>
        <taxon>Lachnospirales</taxon>
        <taxon>Lachnospiraceae</taxon>
        <taxon>Lachnoanaerobaculum</taxon>
    </lineage>
</organism>
<evidence type="ECO:0000256" key="14">
    <source>
        <dbReference type="RuleBase" id="RU003848"/>
    </source>
</evidence>
<dbReference type="PATRIC" id="fig|467210.3.peg.982"/>
<comment type="function">
    <text evidence="11 13">F(1)F(0) ATP synthase produces ATP from ADP in the presence of a proton or sodium gradient. F-type ATPases consist of two structural domains, F(1) containing the extramembraneous catalytic core and F(0) containing the membrane proton channel, linked together by a central stalk and a peripheral stalk. During catalysis, ATP synthesis in the catalytic domain of F(1) is coupled via a rotary mechanism of the central stalk subunits to proton translocation.</text>
</comment>
<evidence type="ECO:0000256" key="13">
    <source>
        <dbReference type="HAMAP-Rule" id="MF_01398"/>
    </source>
</evidence>
<dbReference type="SUPFAM" id="SSF81573">
    <property type="entry name" value="F1F0 ATP synthase subunit B, membrane domain"/>
    <property type="match status" value="1"/>
</dbReference>
<dbReference type="NCBIfam" id="TIGR01144">
    <property type="entry name" value="ATP_synt_b"/>
    <property type="match status" value="1"/>
</dbReference>
<dbReference type="InterPro" id="IPR050059">
    <property type="entry name" value="ATP_synthase_B_chain"/>
</dbReference>
<evidence type="ECO:0000256" key="6">
    <source>
        <dbReference type="ARBA" id="ARBA00022781"/>
    </source>
</evidence>
<evidence type="ECO:0000256" key="2">
    <source>
        <dbReference type="ARBA" id="ARBA00022448"/>
    </source>
</evidence>
<dbReference type="InterPro" id="IPR028987">
    <property type="entry name" value="ATP_synth_B-like_membr_sf"/>
</dbReference>
<dbReference type="InterPro" id="IPR002146">
    <property type="entry name" value="ATP_synth_b/b'su_bac/chlpt"/>
</dbReference>
<dbReference type="Proteomes" id="UP000070394">
    <property type="component" value="Unassembled WGS sequence"/>
</dbReference>
<keyword evidence="4 13" id="KW-0138">CF(0)</keyword>
<comment type="caution">
    <text evidence="16">The sequence shown here is derived from an EMBL/GenBank/DDBJ whole genome shotgun (WGS) entry which is preliminary data.</text>
</comment>
<evidence type="ECO:0000256" key="12">
    <source>
        <dbReference type="ARBA" id="ARBA00037847"/>
    </source>
</evidence>
<keyword evidence="6 13" id="KW-0375">Hydrogen ion transport</keyword>
<dbReference type="GO" id="GO:0046961">
    <property type="term" value="F:proton-transporting ATPase activity, rotational mechanism"/>
    <property type="evidence" value="ECO:0007669"/>
    <property type="project" value="TreeGrafter"/>
</dbReference>
<feature type="coiled-coil region" evidence="15">
    <location>
        <begin position="52"/>
        <end position="123"/>
    </location>
</feature>
<dbReference type="CDD" id="cd06503">
    <property type="entry name" value="ATP-synt_Fo_b"/>
    <property type="match status" value="1"/>
</dbReference>
<evidence type="ECO:0000256" key="15">
    <source>
        <dbReference type="SAM" id="Coils"/>
    </source>
</evidence>